<evidence type="ECO:0008006" key="19">
    <source>
        <dbReference type="Google" id="ProtNLM"/>
    </source>
</evidence>
<dbReference type="InterPro" id="IPR002403">
    <property type="entry name" value="Cyt_P450_E_grp-IV"/>
</dbReference>
<evidence type="ECO:0000256" key="13">
    <source>
        <dbReference type="ARBA" id="ARBA00023136"/>
    </source>
</evidence>
<keyword evidence="9" id="KW-0492">Microsome</keyword>
<organism evidence="17 18">
    <name type="scientific">Ceutorhynchus assimilis</name>
    <name type="common">cabbage seed weevil</name>
    <dbReference type="NCBI Taxonomy" id="467358"/>
    <lineage>
        <taxon>Eukaryota</taxon>
        <taxon>Metazoa</taxon>
        <taxon>Ecdysozoa</taxon>
        <taxon>Arthropoda</taxon>
        <taxon>Hexapoda</taxon>
        <taxon>Insecta</taxon>
        <taxon>Pterygota</taxon>
        <taxon>Neoptera</taxon>
        <taxon>Endopterygota</taxon>
        <taxon>Coleoptera</taxon>
        <taxon>Polyphaga</taxon>
        <taxon>Cucujiformia</taxon>
        <taxon>Curculionidae</taxon>
        <taxon>Ceutorhynchinae</taxon>
        <taxon>Ceutorhynchus</taxon>
    </lineage>
</organism>
<sequence length="505" mass="58478">MLKKAILMIMSATLVPLYLALTACTLVFILYIKKYYKYWEKRNVPIESNFILANNTYSVFSGKLHFGRFLMKLYQSHPEDPYFGFYILGKPYLFIRCPNVIKKICKDHQYFQDRSFFCDEKVNPLAKSVFVAKNPGWRDSRHKLNTLFSPAKFKAMVPMILSHCEKMNSFLEGYDNQIIDVQETAENFVTNVLPHIFLGIDSKCEYNTNDNIIKGALKNVFGKGWYQGVAFFVYGFAPKLVGVLKISILHDDFIKTIVEDVIKSYYDTRDIRGTRVIDTLAKTSNNINQKTKDFFDENWLVAQSATLALAAFIPTSSFFALSLYELSFNQEFQEKLREEIFEFITDKNFDRIYESIMNMKYLNMLVAEILRVYPLGDFVNRSCNKDYDIKETGLKIEQGTPIMISISAIHTDPKFYPDPLKFDPGRFKNGTKEFESAGVYFPFGIGQRRCVGERFALIVVKIALVEVLSKFRFEPCNETERPIVFDCQVINTCPLNGVKLRIHKL</sequence>
<evidence type="ECO:0000313" key="18">
    <source>
        <dbReference type="Proteomes" id="UP001152799"/>
    </source>
</evidence>
<comment type="similarity">
    <text evidence="5 15">Belongs to the cytochrome P450 family.</text>
</comment>
<name>A0A9P0DLX2_9CUCU</name>
<dbReference type="PRINTS" id="PR00385">
    <property type="entry name" value="P450"/>
</dbReference>
<dbReference type="InterPro" id="IPR050476">
    <property type="entry name" value="Insect_CytP450_Detox"/>
</dbReference>
<evidence type="ECO:0000256" key="4">
    <source>
        <dbReference type="ARBA" id="ARBA00004406"/>
    </source>
</evidence>
<dbReference type="InterPro" id="IPR036396">
    <property type="entry name" value="Cyt_P450_sf"/>
</dbReference>
<dbReference type="PRINTS" id="PR00465">
    <property type="entry name" value="EP450IV"/>
</dbReference>
<dbReference type="AlphaFoldDB" id="A0A9P0DLX2"/>
<protein>
    <recommendedName>
        <fullName evidence="19">Cytochrome P450</fullName>
    </recommendedName>
</protein>
<keyword evidence="13 16" id="KW-0472">Membrane</keyword>
<evidence type="ECO:0000256" key="8">
    <source>
        <dbReference type="ARBA" id="ARBA00022824"/>
    </source>
</evidence>
<dbReference type="GO" id="GO:0020037">
    <property type="term" value="F:heme binding"/>
    <property type="evidence" value="ECO:0007669"/>
    <property type="project" value="InterPro"/>
</dbReference>
<evidence type="ECO:0000256" key="1">
    <source>
        <dbReference type="ARBA" id="ARBA00001971"/>
    </source>
</evidence>
<dbReference type="PROSITE" id="PS51257">
    <property type="entry name" value="PROKAR_LIPOPROTEIN"/>
    <property type="match status" value="1"/>
</dbReference>
<evidence type="ECO:0000256" key="6">
    <source>
        <dbReference type="ARBA" id="ARBA00022617"/>
    </source>
</evidence>
<dbReference type="PANTHER" id="PTHR24292:SF54">
    <property type="entry name" value="CYP9F3-RELATED"/>
    <property type="match status" value="1"/>
</dbReference>
<dbReference type="Proteomes" id="UP001152799">
    <property type="component" value="Chromosome 5"/>
</dbReference>
<evidence type="ECO:0000256" key="15">
    <source>
        <dbReference type="RuleBase" id="RU000461"/>
    </source>
</evidence>
<dbReference type="Gene3D" id="1.10.630.10">
    <property type="entry name" value="Cytochrome P450"/>
    <property type="match status" value="1"/>
</dbReference>
<keyword evidence="18" id="KW-1185">Reference proteome</keyword>
<reference evidence="17" key="1">
    <citation type="submission" date="2022-01" db="EMBL/GenBank/DDBJ databases">
        <authorList>
            <person name="King R."/>
        </authorList>
    </citation>
    <scope>NUCLEOTIDE SEQUENCE</scope>
</reference>
<dbReference type="FunFam" id="1.10.630.10:FF:000182">
    <property type="entry name" value="Cytochrome P450 3A4"/>
    <property type="match status" value="1"/>
</dbReference>
<keyword evidence="16" id="KW-1133">Transmembrane helix</keyword>
<dbReference type="GO" id="GO:0004497">
    <property type="term" value="F:monooxygenase activity"/>
    <property type="evidence" value="ECO:0007669"/>
    <property type="project" value="UniProtKB-KW"/>
</dbReference>
<keyword evidence="11 14" id="KW-0408">Iron</keyword>
<keyword evidence="6 14" id="KW-0349">Heme</keyword>
<evidence type="ECO:0000256" key="3">
    <source>
        <dbReference type="ARBA" id="ARBA00004174"/>
    </source>
</evidence>
<feature type="binding site" description="axial binding residue" evidence="14">
    <location>
        <position position="450"/>
    </location>
    <ligand>
        <name>heme</name>
        <dbReference type="ChEBI" id="CHEBI:30413"/>
    </ligand>
    <ligandPart>
        <name>Fe</name>
        <dbReference type="ChEBI" id="CHEBI:18248"/>
    </ligandPart>
</feature>
<dbReference type="GO" id="GO:0016705">
    <property type="term" value="F:oxidoreductase activity, acting on paired donors, with incorporation or reduction of molecular oxygen"/>
    <property type="evidence" value="ECO:0007669"/>
    <property type="project" value="InterPro"/>
</dbReference>
<keyword evidence="10 15" id="KW-0560">Oxidoreductase</keyword>
<gene>
    <name evidence="17" type="ORF">CEUTPL_LOCUS9765</name>
</gene>
<keyword evidence="8" id="KW-0256">Endoplasmic reticulum</keyword>
<dbReference type="EMBL" id="OU892281">
    <property type="protein sequence ID" value="CAH1131181.1"/>
    <property type="molecule type" value="Genomic_DNA"/>
</dbReference>
<evidence type="ECO:0000256" key="12">
    <source>
        <dbReference type="ARBA" id="ARBA00023033"/>
    </source>
</evidence>
<evidence type="ECO:0000256" key="7">
    <source>
        <dbReference type="ARBA" id="ARBA00022723"/>
    </source>
</evidence>
<comment type="cofactor">
    <cofactor evidence="1 14">
        <name>heme</name>
        <dbReference type="ChEBI" id="CHEBI:30413"/>
    </cofactor>
</comment>
<dbReference type="CDD" id="cd11056">
    <property type="entry name" value="CYP6-like"/>
    <property type="match status" value="1"/>
</dbReference>
<evidence type="ECO:0000256" key="16">
    <source>
        <dbReference type="SAM" id="Phobius"/>
    </source>
</evidence>
<keyword evidence="16" id="KW-0812">Transmembrane</keyword>
<proteinExistence type="inferred from homology"/>
<evidence type="ECO:0000313" key="17">
    <source>
        <dbReference type="EMBL" id="CAH1131181.1"/>
    </source>
</evidence>
<feature type="transmembrane region" description="Helical" evidence="16">
    <location>
        <begin position="299"/>
        <end position="324"/>
    </location>
</feature>
<evidence type="ECO:0000256" key="5">
    <source>
        <dbReference type="ARBA" id="ARBA00010617"/>
    </source>
</evidence>
<dbReference type="OrthoDB" id="2789670at2759"/>
<dbReference type="PANTHER" id="PTHR24292">
    <property type="entry name" value="CYTOCHROME P450"/>
    <property type="match status" value="1"/>
</dbReference>
<evidence type="ECO:0000256" key="9">
    <source>
        <dbReference type="ARBA" id="ARBA00022848"/>
    </source>
</evidence>
<evidence type="ECO:0000256" key="11">
    <source>
        <dbReference type="ARBA" id="ARBA00023004"/>
    </source>
</evidence>
<feature type="transmembrane region" description="Helical" evidence="16">
    <location>
        <begin position="6"/>
        <end position="32"/>
    </location>
</feature>
<dbReference type="PROSITE" id="PS00086">
    <property type="entry name" value="CYTOCHROME_P450"/>
    <property type="match status" value="1"/>
</dbReference>
<dbReference type="GO" id="GO:0005789">
    <property type="term" value="C:endoplasmic reticulum membrane"/>
    <property type="evidence" value="ECO:0007669"/>
    <property type="project" value="UniProtKB-SubCell"/>
</dbReference>
<keyword evidence="7 14" id="KW-0479">Metal-binding</keyword>
<evidence type="ECO:0000256" key="14">
    <source>
        <dbReference type="PIRSR" id="PIRSR602403-1"/>
    </source>
</evidence>
<comment type="subcellular location">
    <subcellularLocation>
        <location evidence="4">Endoplasmic reticulum membrane</location>
        <topology evidence="4">Peripheral membrane protein</topology>
    </subcellularLocation>
    <subcellularLocation>
        <location evidence="3">Microsome membrane</location>
        <topology evidence="3">Peripheral membrane protein</topology>
    </subcellularLocation>
</comment>
<dbReference type="GO" id="GO:0005506">
    <property type="term" value="F:iron ion binding"/>
    <property type="evidence" value="ECO:0007669"/>
    <property type="project" value="InterPro"/>
</dbReference>
<dbReference type="InterPro" id="IPR017972">
    <property type="entry name" value="Cyt_P450_CS"/>
</dbReference>
<accession>A0A9P0DLX2</accession>
<dbReference type="SUPFAM" id="SSF48264">
    <property type="entry name" value="Cytochrome P450"/>
    <property type="match status" value="1"/>
</dbReference>
<evidence type="ECO:0000256" key="2">
    <source>
        <dbReference type="ARBA" id="ARBA00003690"/>
    </source>
</evidence>
<dbReference type="InterPro" id="IPR001128">
    <property type="entry name" value="Cyt_P450"/>
</dbReference>
<dbReference type="Pfam" id="PF00067">
    <property type="entry name" value="p450"/>
    <property type="match status" value="1"/>
</dbReference>
<comment type="function">
    <text evidence="2">May be involved in the metabolism of insect hormones and in the breakdown of synthetic insecticides.</text>
</comment>
<evidence type="ECO:0000256" key="10">
    <source>
        <dbReference type="ARBA" id="ARBA00023002"/>
    </source>
</evidence>
<keyword evidence="12 15" id="KW-0503">Monooxygenase</keyword>